<evidence type="ECO:0000256" key="1">
    <source>
        <dbReference type="ARBA" id="ARBA00023015"/>
    </source>
</evidence>
<evidence type="ECO:0000313" key="6">
    <source>
        <dbReference type="EMBL" id="GIE24597.1"/>
    </source>
</evidence>
<dbReference type="Gene3D" id="1.10.357.10">
    <property type="entry name" value="Tetracycline Repressor, domain 2"/>
    <property type="match status" value="1"/>
</dbReference>
<dbReference type="InterPro" id="IPR001647">
    <property type="entry name" value="HTH_TetR"/>
</dbReference>
<evidence type="ECO:0000256" key="4">
    <source>
        <dbReference type="PROSITE-ProRule" id="PRU00335"/>
    </source>
</evidence>
<evidence type="ECO:0000313" key="7">
    <source>
        <dbReference type="Proteomes" id="UP000603200"/>
    </source>
</evidence>
<keyword evidence="7" id="KW-1185">Reference proteome</keyword>
<dbReference type="Proteomes" id="UP000603200">
    <property type="component" value="Unassembled WGS sequence"/>
</dbReference>
<feature type="domain" description="HTH tetR-type" evidence="5">
    <location>
        <begin position="12"/>
        <end position="72"/>
    </location>
</feature>
<dbReference type="Gene3D" id="1.10.10.60">
    <property type="entry name" value="Homeodomain-like"/>
    <property type="match status" value="1"/>
</dbReference>
<evidence type="ECO:0000259" key="5">
    <source>
        <dbReference type="PROSITE" id="PS50977"/>
    </source>
</evidence>
<protein>
    <submittedName>
        <fullName evidence="6">TetR family transcriptional regulator</fullName>
    </submittedName>
</protein>
<sequence length="183" mass="20049">MTRPRTGPRRDPEAQRRALAAAAELLTELGFHKVTMERIAERSGVAKMTLYRWWPNKAAIITDAVRDTLAPSSTPDTGSVTTDARTQLDALIKVIAPYGDASVTAAAMSSRGEEGRADLAGILQPWHDSLVTILERAQARGELSQDFPVTVTAHAWMGYVVYRVVFLQQDITETDLTALVTAR</sequence>
<dbReference type="EMBL" id="BOMN01000112">
    <property type="protein sequence ID" value="GIE24597.1"/>
    <property type="molecule type" value="Genomic_DNA"/>
</dbReference>
<dbReference type="PANTHER" id="PTHR30055:SF148">
    <property type="entry name" value="TETR-FAMILY TRANSCRIPTIONAL REGULATOR"/>
    <property type="match status" value="1"/>
</dbReference>
<reference evidence="6 7" key="1">
    <citation type="submission" date="2021-01" db="EMBL/GenBank/DDBJ databases">
        <title>Whole genome shotgun sequence of Actinoplanes humidus NBRC 14915.</title>
        <authorList>
            <person name="Komaki H."/>
            <person name="Tamura T."/>
        </authorList>
    </citation>
    <scope>NUCLEOTIDE SEQUENCE [LARGE SCALE GENOMIC DNA]</scope>
    <source>
        <strain evidence="6 7">NBRC 14915</strain>
    </source>
</reference>
<dbReference type="PROSITE" id="PS50977">
    <property type="entry name" value="HTH_TETR_2"/>
    <property type="match status" value="1"/>
</dbReference>
<dbReference type="PANTHER" id="PTHR30055">
    <property type="entry name" value="HTH-TYPE TRANSCRIPTIONAL REGULATOR RUTR"/>
    <property type="match status" value="1"/>
</dbReference>
<dbReference type="InterPro" id="IPR009057">
    <property type="entry name" value="Homeodomain-like_sf"/>
</dbReference>
<dbReference type="SUPFAM" id="SSF46689">
    <property type="entry name" value="Homeodomain-like"/>
    <property type="match status" value="1"/>
</dbReference>
<dbReference type="Pfam" id="PF16859">
    <property type="entry name" value="TetR_C_11"/>
    <property type="match status" value="1"/>
</dbReference>
<feature type="DNA-binding region" description="H-T-H motif" evidence="4">
    <location>
        <begin position="35"/>
        <end position="54"/>
    </location>
</feature>
<evidence type="ECO:0000256" key="3">
    <source>
        <dbReference type="ARBA" id="ARBA00023163"/>
    </source>
</evidence>
<organism evidence="6 7">
    <name type="scientific">Winogradskya humida</name>
    <dbReference type="NCBI Taxonomy" id="113566"/>
    <lineage>
        <taxon>Bacteria</taxon>
        <taxon>Bacillati</taxon>
        <taxon>Actinomycetota</taxon>
        <taxon>Actinomycetes</taxon>
        <taxon>Micromonosporales</taxon>
        <taxon>Micromonosporaceae</taxon>
        <taxon>Winogradskya</taxon>
    </lineage>
</organism>
<keyword evidence="1" id="KW-0805">Transcription regulation</keyword>
<accession>A0ABQ4A194</accession>
<dbReference type="InterPro" id="IPR011075">
    <property type="entry name" value="TetR_C"/>
</dbReference>
<keyword evidence="3" id="KW-0804">Transcription</keyword>
<dbReference type="Pfam" id="PF00440">
    <property type="entry name" value="TetR_N"/>
    <property type="match status" value="1"/>
</dbReference>
<dbReference type="InterPro" id="IPR050109">
    <property type="entry name" value="HTH-type_TetR-like_transc_reg"/>
</dbReference>
<proteinExistence type="predicted"/>
<dbReference type="PRINTS" id="PR00455">
    <property type="entry name" value="HTHTETR"/>
</dbReference>
<gene>
    <name evidence="6" type="ORF">Ahu01nite_076990</name>
</gene>
<name>A0ABQ4A194_9ACTN</name>
<keyword evidence="2 4" id="KW-0238">DNA-binding</keyword>
<dbReference type="InterPro" id="IPR036271">
    <property type="entry name" value="Tet_transcr_reg_TetR-rel_C_sf"/>
</dbReference>
<comment type="caution">
    <text evidence="6">The sequence shown here is derived from an EMBL/GenBank/DDBJ whole genome shotgun (WGS) entry which is preliminary data.</text>
</comment>
<dbReference type="SUPFAM" id="SSF48498">
    <property type="entry name" value="Tetracyclin repressor-like, C-terminal domain"/>
    <property type="match status" value="1"/>
</dbReference>
<evidence type="ECO:0000256" key="2">
    <source>
        <dbReference type="ARBA" id="ARBA00023125"/>
    </source>
</evidence>